<feature type="transmembrane region" description="Helical" evidence="10">
    <location>
        <begin position="923"/>
        <end position="946"/>
    </location>
</feature>
<dbReference type="EMBL" id="KN880440">
    <property type="protein sequence ID" value="KIY72764.1"/>
    <property type="molecule type" value="Genomic_DNA"/>
</dbReference>
<dbReference type="GO" id="GO:0005524">
    <property type="term" value="F:ATP binding"/>
    <property type="evidence" value="ECO:0007669"/>
    <property type="project" value="UniProtKB-KW"/>
</dbReference>
<feature type="domain" description="ABC transporter" evidence="11">
    <location>
        <begin position="1200"/>
        <end position="1436"/>
    </location>
</feature>
<sequence>MIVFASAGHGAANSSVWIDSKTIPLYASAVSLAYYLAQILLRTVSTSPKAEQCRPILRSTAVTAFLVARVLCAAIVVVVFASALDSVKAIWMVLAPIYLLGLSIASMRSRTPARAHAVFIFAIFAGAYAYRDIYPLATFNQHPIDVFNGWRIPVLLVALMLGGVVVPLFQPSEYQPVDEEDDTRVLNAEQQASLASKLTYQYLDSFVFSSLKLDTLPEKIPSLPYAYSARYFKKQMLPIIDPFVGTFKDRHVFWSLCLAYKRELWILFPLELLKSLVVFVGPIGVNRLVAYLDNGGEGAIYKPWVWIVWLLLGPLIQAIITQSFTHIACRVMVTLEAILTQLLYNHTLRIRSHHEGAENESKAKGSSTMAGKINTLATADMQNIKGVSTYWVTAAFLPFQILLCVAFLYFLLDWSVFVGFGILVLGTPLVGKLTGMMQTVQRSVMQKTTARVAQVTEVMSVLRMVKFFGWEPKVRDEINKKRDDELRALRKSKFITLHVNNVNFYLPITAMLATYATFTLIMHRRLSASVIFSSLSVFEMMRKYVRSAVMSIGVLVKARVSLDRLDDFVRNTELLDESTRTNSCAVAQELRQETGIKDSEFQWFESPSRPFKLTIEGTLSFTKGVNLIVGPTGSGKTSLLMALLGEMYHLPSGPDSWYNVYRGNGVSYAAQESWVLNETIRDNILFGEPFDEERYRKVIHQCALEQDLELFGAGDLTEVGEKGLSLSGGQQARVTLARAVYSKALVVLLDDVLAALDVHTSKWIVRRCLQGDLLSDRIVLLTTHNVAMTKPLASMVVAIDQTGKVSWGSAEDMLPDAERSVDDSEESQDVPSSDASTSPAKEAASHPADGRLIVAEEVSEGRVSRTVFGLYTKNLSRFTYLFWLLFLGSALVLEGLLAYLNWYLGHWASLYKSHENVNARHYLGWYTVLVLMVSVCFSSMTLLWTFGSLRSARIIHQKLIESVTSTTLRWLDRTPVSRVIARTTVDIAVVDNEISNQLFRISEISMEQIVKLGAVLYFSPSFSFPALFLVCVGLLFGQVYLRAQLPVKRITSNAKSPVIGLFGAAVSGAVSIRAYGAQGFFADELMSRLDRWTRPSLTFFILNRWICIRTEFVSGVFTASLALYLVYGHGHSASASDAGFSIMTGMMFTNSILTWLRQFNAIEIEESSLERITHYIDAEKESKATAGGVPPAYWPSSGTLRIENLSAKYTENGPEVLHSLNFEVRSGERVGIVGRTGSGKSSLTLALLRCIPTTGDVYYDGLKTSAINLEDLRAKVTIIPQVPELLSGTLRHNLDPFSQYDDATLNDALRASGLYSLQDEEGETGINLDTIVASGGGNFSVGQRQILALARALVRSSKLMILDEAMSSIDYKTDAVIQKSLRTELRDVTLLTVAHRLHTVMDFDRIMVLDQGNIVEFDTPKALLTRDDGYLRRLVDESSDRPTLYSMAGTGV</sequence>
<accession>A0A0D7BRI5</accession>
<protein>
    <submittedName>
        <fullName evidence="13">p-loop containing nucleoside triphosphate hydrolase protein</fullName>
    </submittedName>
</protein>
<dbReference type="InterPro" id="IPR027417">
    <property type="entry name" value="P-loop_NTPase"/>
</dbReference>
<feature type="transmembrane region" description="Helical" evidence="10">
    <location>
        <begin position="23"/>
        <end position="41"/>
    </location>
</feature>
<dbReference type="InterPro" id="IPR050173">
    <property type="entry name" value="ABC_transporter_C-like"/>
</dbReference>
<dbReference type="InterPro" id="IPR017871">
    <property type="entry name" value="ABC_transporter-like_CS"/>
</dbReference>
<evidence type="ECO:0000256" key="7">
    <source>
        <dbReference type="ARBA" id="ARBA00022989"/>
    </source>
</evidence>
<dbReference type="PANTHER" id="PTHR24223:SF356">
    <property type="entry name" value="ATP-BINDING CASSETTE TRANSPORTER ABC4"/>
    <property type="match status" value="1"/>
</dbReference>
<keyword evidence="4" id="KW-0677">Repeat</keyword>
<evidence type="ECO:0000313" key="13">
    <source>
        <dbReference type="EMBL" id="KIY72764.1"/>
    </source>
</evidence>
<dbReference type="OrthoDB" id="6500128at2759"/>
<dbReference type="CDD" id="cd18604">
    <property type="entry name" value="ABC_6TM_VMR1_D2_like"/>
    <property type="match status" value="1"/>
</dbReference>
<dbReference type="GO" id="GO:0140359">
    <property type="term" value="F:ABC-type transporter activity"/>
    <property type="evidence" value="ECO:0007669"/>
    <property type="project" value="InterPro"/>
</dbReference>
<gene>
    <name evidence="13" type="ORF">CYLTODRAFT_486007</name>
</gene>
<evidence type="ECO:0000313" key="14">
    <source>
        <dbReference type="Proteomes" id="UP000054007"/>
    </source>
</evidence>
<keyword evidence="5" id="KW-0547">Nucleotide-binding</keyword>
<feature type="region of interest" description="Disordered" evidence="9">
    <location>
        <begin position="816"/>
        <end position="847"/>
    </location>
</feature>
<dbReference type="FunFam" id="3.40.50.300:FF:000838">
    <property type="entry name" value="ABC multidrug transporter (Eurofung)"/>
    <property type="match status" value="1"/>
</dbReference>
<evidence type="ECO:0000256" key="6">
    <source>
        <dbReference type="ARBA" id="ARBA00022840"/>
    </source>
</evidence>
<feature type="compositionally biased region" description="Polar residues" evidence="9">
    <location>
        <begin position="829"/>
        <end position="839"/>
    </location>
</feature>
<dbReference type="SUPFAM" id="SSF90123">
    <property type="entry name" value="ABC transporter transmembrane region"/>
    <property type="match status" value="2"/>
</dbReference>
<keyword evidence="2" id="KW-0813">Transport</keyword>
<dbReference type="PROSITE" id="PS50893">
    <property type="entry name" value="ABC_TRANSPORTER_2"/>
    <property type="match status" value="2"/>
</dbReference>
<feature type="transmembrane region" description="Helical" evidence="10">
    <location>
        <begin position="880"/>
        <end position="903"/>
    </location>
</feature>
<reference evidence="13 14" key="1">
    <citation type="journal article" date="2015" name="Fungal Genet. Biol.">
        <title>Evolution of novel wood decay mechanisms in Agaricales revealed by the genome sequences of Fistulina hepatica and Cylindrobasidium torrendii.</title>
        <authorList>
            <person name="Floudas D."/>
            <person name="Held B.W."/>
            <person name="Riley R."/>
            <person name="Nagy L.G."/>
            <person name="Koehler G."/>
            <person name="Ransdell A.S."/>
            <person name="Younus H."/>
            <person name="Chow J."/>
            <person name="Chiniquy J."/>
            <person name="Lipzen A."/>
            <person name="Tritt A."/>
            <person name="Sun H."/>
            <person name="Haridas S."/>
            <person name="LaButti K."/>
            <person name="Ohm R.A."/>
            <person name="Kues U."/>
            <person name="Blanchette R.A."/>
            <person name="Grigoriev I.V."/>
            <person name="Minto R.E."/>
            <person name="Hibbett D.S."/>
        </authorList>
    </citation>
    <scope>NUCLEOTIDE SEQUENCE [LARGE SCALE GENOMIC DNA]</scope>
    <source>
        <strain evidence="13 14">FP15055 ss-10</strain>
    </source>
</reference>
<feature type="transmembrane region" description="Helical" evidence="10">
    <location>
        <begin position="264"/>
        <end position="284"/>
    </location>
</feature>
<dbReference type="Gene3D" id="1.20.1560.10">
    <property type="entry name" value="ABC transporter type 1, transmembrane domain"/>
    <property type="match status" value="2"/>
</dbReference>
<feature type="domain" description="ABC transmembrane type-1" evidence="12">
    <location>
        <begin position="265"/>
        <end position="557"/>
    </location>
</feature>
<evidence type="ECO:0000259" key="12">
    <source>
        <dbReference type="PROSITE" id="PS50929"/>
    </source>
</evidence>
<organism evidence="13 14">
    <name type="scientific">Cylindrobasidium torrendii FP15055 ss-10</name>
    <dbReference type="NCBI Taxonomy" id="1314674"/>
    <lineage>
        <taxon>Eukaryota</taxon>
        <taxon>Fungi</taxon>
        <taxon>Dikarya</taxon>
        <taxon>Basidiomycota</taxon>
        <taxon>Agaricomycotina</taxon>
        <taxon>Agaricomycetes</taxon>
        <taxon>Agaricomycetidae</taxon>
        <taxon>Agaricales</taxon>
        <taxon>Marasmiineae</taxon>
        <taxon>Physalacriaceae</taxon>
        <taxon>Cylindrobasidium</taxon>
    </lineage>
</organism>
<feature type="transmembrane region" description="Helical" evidence="10">
    <location>
        <begin position="390"/>
        <end position="410"/>
    </location>
</feature>
<dbReference type="Gene3D" id="3.40.50.300">
    <property type="entry name" value="P-loop containing nucleotide triphosphate hydrolases"/>
    <property type="match status" value="2"/>
</dbReference>
<evidence type="ECO:0000256" key="1">
    <source>
        <dbReference type="ARBA" id="ARBA00004141"/>
    </source>
</evidence>
<comment type="subcellular location">
    <subcellularLocation>
        <location evidence="1">Membrane</location>
        <topology evidence="1">Multi-pass membrane protein</topology>
    </subcellularLocation>
</comment>
<dbReference type="Pfam" id="PF00005">
    <property type="entry name" value="ABC_tran"/>
    <property type="match status" value="2"/>
</dbReference>
<dbReference type="InterPro" id="IPR011527">
    <property type="entry name" value="ABC1_TM_dom"/>
</dbReference>
<evidence type="ECO:0000259" key="11">
    <source>
        <dbReference type="PROSITE" id="PS50893"/>
    </source>
</evidence>
<feature type="domain" description="ABC transporter" evidence="11">
    <location>
        <begin position="596"/>
        <end position="826"/>
    </location>
</feature>
<feature type="transmembrane region" description="Helical" evidence="10">
    <location>
        <begin position="502"/>
        <end position="523"/>
    </location>
</feature>
<feature type="transmembrane region" description="Helical" evidence="10">
    <location>
        <begin position="1056"/>
        <end position="1076"/>
    </location>
</feature>
<dbReference type="STRING" id="1314674.A0A0D7BRI5"/>
<feature type="transmembrane region" description="Helical" evidence="10">
    <location>
        <begin position="113"/>
        <end position="130"/>
    </location>
</feature>
<dbReference type="SMART" id="SM00382">
    <property type="entry name" value="AAA"/>
    <property type="match status" value="2"/>
</dbReference>
<evidence type="ECO:0000256" key="8">
    <source>
        <dbReference type="ARBA" id="ARBA00023136"/>
    </source>
</evidence>
<feature type="domain" description="ABC transmembrane type-1" evidence="12">
    <location>
        <begin position="884"/>
        <end position="1152"/>
    </location>
</feature>
<dbReference type="CDD" id="cd03250">
    <property type="entry name" value="ABCC_MRP_domain1"/>
    <property type="match status" value="1"/>
</dbReference>
<dbReference type="GO" id="GO:0016020">
    <property type="term" value="C:membrane"/>
    <property type="evidence" value="ECO:0007669"/>
    <property type="project" value="UniProtKB-SubCell"/>
</dbReference>
<keyword evidence="14" id="KW-1185">Reference proteome</keyword>
<dbReference type="Proteomes" id="UP000054007">
    <property type="component" value="Unassembled WGS sequence"/>
</dbReference>
<feature type="transmembrane region" description="Helical" evidence="10">
    <location>
        <begin position="304"/>
        <end position="324"/>
    </location>
</feature>
<keyword evidence="13" id="KW-0378">Hydrolase</keyword>
<feature type="transmembrane region" description="Helical" evidence="10">
    <location>
        <begin position="416"/>
        <end position="435"/>
    </location>
</feature>
<feature type="transmembrane region" description="Helical" evidence="10">
    <location>
        <begin position="62"/>
        <end position="83"/>
    </location>
</feature>
<evidence type="ECO:0000256" key="2">
    <source>
        <dbReference type="ARBA" id="ARBA00022448"/>
    </source>
</evidence>
<dbReference type="InterPro" id="IPR036640">
    <property type="entry name" value="ABC1_TM_sf"/>
</dbReference>
<dbReference type="PROSITE" id="PS50929">
    <property type="entry name" value="ABC_TM1F"/>
    <property type="match status" value="2"/>
</dbReference>
<keyword evidence="8 10" id="KW-0472">Membrane</keyword>
<evidence type="ECO:0000256" key="9">
    <source>
        <dbReference type="SAM" id="MobiDB-lite"/>
    </source>
</evidence>
<evidence type="ECO:0000256" key="5">
    <source>
        <dbReference type="ARBA" id="ARBA00022741"/>
    </source>
</evidence>
<dbReference type="PROSITE" id="PS00211">
    <property type="entry name" value="ABC_TRANSPORTER_1"/>
    <property type="match status" value="1"/>
</dbReference>
<dbReference type="InterPro" id="IPR003439">
    <property type="entry name" value="ABC_transporter-like_ATP-bd"/>
</dbReference>
<feature type="transmembrane region" description="Helical" evidence="10">
    <location>
        <begin position="1014"/>
        <end position="1036"/>
    </location>
</feature>
<dbReference type="CDD" id="cd03244">
    <property type="entry name" value="ABCC_MRP_domain2"/>
    <property type="match status" value="1"/>
</dbReference>
<evidence type="ECO:0000256" key="3">
    <source>
        <dbReference type="ARBA" id="ARBA00022692"/>
    </source>
</evidence>
<keyword evidence="7 10" id="KW-1133">Transmembrane helix</keyword>
<feature type="transmembrane region" description="Helical" evidence="10">
    <location>
        <begin position="89"/>
        <end position="106"/>
    </location>
</feature>
<feature type="transmembrane region" description="Helical" evidence="10">
    <location>
        <begin position="150"/>
        <end position="169"/>
    </location>
</feature>
<name>A0A0D7BRI5_9AGAR</name>
<evidence type="ECO:0000256" key="10">
    <source>
        <dbReference type="SAM" id="Phobius"/>
    </source>
</evidence>
<keyword evidence="3 10" id="KW-0812">Transmembrane</keyword>
<dbReference type="Pfam" id="PF00664">
    <property type="entry name" value="ABC_membrane"/>
    <property type="match status" value="2"/>
</dbReference>
<dbReference type="InterPro" id="IPR003593">
    <property type="entry name" value="AAA+_ATPase"/>
</dbReference>
<dbReference type="PANTHER" id="PTHR24223">
    <property type="entry name" value="ATP-BINDING CASSETTE SUB-FAMILY C"/>
    <property type="match status" value="1"/>
</dbReference>
<evidence type="ECO:0000256" key="4">
    <source>
        <dbReference type="ARBA" id="ARBA00022737"/>
    </source>
</evidence>
<dbReference type="SUPFAM" id="SSF52540">
    <property type="entry name" value="P-loop containing nucleoside triphosphate hydrolases"/>
    <property type="match status" value="2"/>
</dbReference>
<proteinExistence type="predicted"/>
<keyword evidence="6" id="KW-0067">ATP-binding</keyword>
<dbReference type="CDD" id="cd18596">
    <property type="entry name" value="ABC_6TM_VMR1_D1_like"/>
    <property type="match status" value="1"/>
</dbReference>
<dbReference type="FunFam" id="1.20.1560.10:FF:000013">
    <property type="entry name" value="ABC transporter C family member 2"/>
    <property type="match status" value="1"/>
</dbReference>
<dbReference type="GO" id="GO:0016887">
    <property type="term" value="F:ATP hydrolysis activity"/>
    <property type="evidence" value="ECO:0007669"/>
    <property type="project" value="InterPro"/>
</dbReference>